<keyword evidence="2" id="KW-1185">Reference proteome</keyword>
<dbReference type="RefSeq" id="WP_146953764.1">
    <property type="nucleotide sequence ID" value="NZ_BAABBJ010000002.1"/>
</dbReference>
<organism evidence="1 2">
    <name type="scientific">Cellulomonas soli</name>
    <dbReference type="NCBI Taxonomy" id="931535"/>
    <lineage>
        <taxon>Bacteria</taxon>
        <taxon>Bacillati</taxon>
        <taxon>Actinomycetota</taxon>
        <taxon>Actinomycetes</taxon>
        <taxon>Micrococcales</taxon>
        <taxon>Cellulomonadaceae</taxon>
        <taxon>Cellulomonas</taxon>
    </lineage>
</organism>
<accession>A0A512PFI2</accession>
<dbReference type="AlphaFoldDB" id="A0A512PFI2"/>
<gene>
    <name evidence="1" type="ORF">CSO01_26800</name>
</gene>
<dbReference type="EMBL" id="BKAL01000010">
    <property type="protein sequence ID" value="GEP69965.1"/>
    <property type="molecule type" value="Genomic_DNA"/>
</dbReference>
<protein>
    <submittedName>
        <fullName evidence="1">Uncharacterized protein</fullName>
    </submittedName>
</protein>
<name>A0A512PFI2_9CELL</name>
<comment type="caution">
    <text evidence="1">The sequence shown here is derived from an EMBL/GenBank/DDBJ whole genome shotgun (WGS) entry which is preliminary data.</text>
</comment>
<evidence type="ECO:0000313" key="1">
    <source>
        <dbReference type="EMBL" id="GEP69965.1"/>
    </source>
</evidence>
<proteinExistence type="predicted"/>
<evidence type="ECO:0000313" key="2">
    <source>
        <dbReference type="Proteomes" id="UP000321798"/>
    </source>
</evidence>
<reference evidence="1 2" key="1">
    <citation type="submission" date="2019-07" db="EMBL/GenBank/DDBJ databases">
        <title>Whole genome shotgun sequence of Cellulomonas soli NBRC 109434.</title>
        <authorList>
            <person name="Hosoyama A."/>
            <person name="Uohara A."/>
            <person name="Ohji S."/>
            <person name="Ichikawa N."/>
        </authorList>
    </citation>
    <scope>NUCLEOTIDE SEQUENCE [LARGE SCALE GENOMIC DNA]</scope>
    <source>
        <strain evidence="1 2">NBRC 109434</strain>
    </source>
</reference>
<dbReference type="Proteomes" id="UP000321798">
    <property type="component" value="Unassembled WGS sequence"/>
</dbReference>
<sequence>MNDNEWTEAVEGLARATDRIGLLVRCLALPEQLSSWRQNHDEFSGGDASNALDQAAGLLVELRDGGARDLLQLVEGLRAELPTPWE</sequence>